<evidence type="ECO:0000313" key="1">
    <source>
        <dbReference type="EMBL" id="SFT73142.1"/>
    </source>
</evidence>
<dbReference type="AlphaFoldDB" id="A0A1I7ADW6"/>
<evidence type="ECO:0008006" key="3">
    <source>
        <dbReference type="Google" id="ProtNLM"/>
    </source>
</evidence>
<keyword evidence="2" id="KW-1185">Reference proteome</keyword>
<organism evidence="1 2">
    <name type="scientific">Lishizhenia tianjinensis</name>
    <dbReference type="NCBI Taxonomy" id="477690"/>
    <lineage>
        <taxon>Bacteria</taxon>
        <taxon>Pseudomonadati</taxon>
        <taxon>Bacteroidota</taxon>
        <taxon>Flavobacteriia</taxon>
        <taxon>Flavobacteriales</taxon>
        <taxon>Crocinitomicaceae</taxon>
        <taxon>Lishizhenia</taxon>
    </lineage>
</organism>
<evidence type="ECO:0000313" key="2">
    <source>
        <dbReference type="Proteomes" id="UP000236454"/>
    </source>
</evidence>
<dbReference type="EMBL" id="FPAS01000003">
    <property type="protein sequence ID" value="SFT73142.1"/>
    <property type="molecule type" value="Genomic_DNA"/>
</dbReference>
<proteinExistence type="predicted"/>
<dbReference type="STRING" id="477690.SAMN05216474_1990"/>
<accession>A0A1I7ADW6</accession>
<protein>
    <recommendedName>
        <fullName evidence="3">Lipoprotein</fullName>
    </recommendedName>
</protein>
<sequence>MKKNTILGLIFSAILMGCTTESTTDTPSITPETPVFELSIEERAQRFMENQLGINAAEEYKFFSYDAHVNTDTLMDKVFVLQREKYAFEKVEKVGSMKNFQDMEYNSPENYLFLYDAARDEFVATPGIGANITQPLEVSFHKILSPAKQDIIVDYRVVNGLYRSIYAYADQQLLKVLSFPLIADLGDENEAAYVPVYQKGSASIAQDIWLYKAEMNYDIDSLKANPNFLPERKQSEKLYLRFIFDPKRFKYVTPGYEQEEDRK</sequence>
<reference evidence="1 2" key="1">
    <citation type="submission" date="2016-10" db="EMBL/GenBank/DDBJ databases">
        <authorList>
            <person name="de Groot N.N."/>
        </authorList>
    </citation>
    <scope>NUCLEOTIDE SEQUENCE [LARGE SCALE GENOMIC DNA]</scope>
    <source>
        <strain evidence="1 2">CGMCC 1.7005</strain>
    </source>
</reference>
<dbReference type="PROSITE" id="PS51257">
    <property type="entry name" value="PROKAR_LIPOPROTEIN"/>
    <property type="match status" value="1"/>
</dbReference>
<dbReference type="OrthoDB" id="1466739at2"/>
<dbReference type="RefSeq" id="WP_090248984.1">
    <property type="nucleotide sequence ID" value="NZ_FPAS01000003.1"/>
</dbReference>
<dbReference type="Proteomes" id="UP000236454">
    <property type="component" value="Unassembled WGS sequence"/>
</dbReference>
<name>A0A1I7ADW6_9FLAO</name>
<gene>
    <name evidence="1" type="ORF">SAMN05216474_1990</name>
</gene>